<dbReference type="EMBL" id="JAINUF010000004">
    <property type="protein sequence ID" value="KAJ8363140.1"/>
    <property type="molecule type" value="Genomic_DNA"/>
</dbReference>
<proteinExistence type="predicted"/>
<reference evidence="2" key="1">
    <citation type="journal article" date="2023" name="Science">
        <title>Genome structures resolve the early diversification of teleost fishes.</title>
        <authorList>
            <person name="Parey E."/>
            <person name="Louis A."/>
            <person name="Montfort J."/>
            <person name="Bouchez O."/>
            <person name="Roques C."/>
            <person name="Iampietro C."/>
            <person name="Lluch J."/>
            <person name="Castinel A."/>
            <person name="Donnadieu C."/>
            <person name="Desvignes T."/>
            <person name="Floi Bucao C."/>
            <person name="Jouanno E."/>
            <person name="Wen M."/>
            <person name="Mejri S."/>
            <person name="Dirks R."/>
            <person name="Jansen H."/>
            <person name="Henkel C."/>
            <person name="Chen W.J."/>
            <person name="Zahm M."/>
            <person name="Cabau C."/>
            <person name="Klopp C."/>
            <person name="Thompson A.W."/>
            <person name="Robinson-Rechavi M."/>
            <person name="Braasch I."/>
            <person name="Lecointre G."/>
            <person name="Bobe J."/>
            <person name="Postlethwait J.H."/>
            <person name="Berthelot C."/>
            <person name="Roest Crollius H."/>
            <person name="Guiguen Y."/>
        </authorList>
    </citation>
    <scope>NUCLEOTIDE SEQUENCE</scope>
    <source>
        <strain evidence="2">WJC10195</strain>
    </source>
</reference>
<feature type="region of interest" description="Disordered" evidence="1">
    <location>
        <begin position="1"/>
        <end position="23"/>
    </location>
</feature>
<dbReference type="Proteomes" id="UP001152622">
    <property type="component" value="Chromosome 4"/>
</dbReference>
<evidence type="ECO:0000313" key="3">
    <source>
        <dbReference type="Proteomes" id="UP001152622"/>
    </source>
</evidence>
<comment type="caution">
    <text evidence="2">The sequence shown here is derived from an EMBL/GenBank/DDBJ whole genome shotgun (WGS) entry which is preliminary data.</text>
</comment>
<keyword evidence="3" id="KW-1185">Reference proteome</keyword>
<accession>A0A9Q1J2D9</accession>
<evidence type="ECO:0000256" key="1">
    <source>
        <dbReference type="SAM" id="MobiDB-lite"/>
    </source>
</evidence>
<organism evidence="2 3">
    <name type="scientific">Synaphobranchus kaupii</name>
    <name type="common">Kaup's arrowtooth eel</name>
    <dbReference type="NCBI Taxonomy" id="118154"/>
    <lineage>
        <taxon>Eukaryota</taxon>
        <taxon>Metazoa</taxon>
        <taxon>Chordata</taxon>
        <taxon>Craniata</taxon>
        <taxon>Vertebrata</taxon>
        <taxon>Euteleostomi</taxon>
        <taxon>Actinopterygii</taxon>
        <taxon>Neopterygii</taxon>
        <taxon>Teleostei</taxon>
        <taxon>Anguilliformes</taxon>
        <taxon>Synaphobranchidae</taxon>
        <taxon>Synaphobranchus</taxon>
    </lineage>
</organism>
<protein>
    <submittedName>
        <fullName evidence="2">Uncharacterized protein</fullName>
    </submittedName>
</protein>
<name>A0A9Q1J2D9_SYNKA</name>
<dbReference type="AlphaFoldDB" id="A0A9Q1J2D9"/>
<evidence type="ECO:0000313" key="2">
    <source>
        <dbReference type="EMBL" id="KAJ8363140.1"/>
    </source>
</evidence>
<sequence length="153" mass="16582">MAEWTNGSRQHAAPQKPGRTGRGEITLGPHCAFRIAAGTGLSSFPDGRGWLVPAQVCRLCGGALIGTSHFTVQLRYLQRSCRPGSVLLGDRNHPDRGHTSRLLKADSWRRHRSAQVPAVSVVVPPLCRWIESHTAAPGKRMHCGPPTVHHGGH</sequence>
<gene>
    <name evidence="2" type="ORF">SKAU_G00119710</name>
</gene>